<evidence type="ECO:0000259" key="17">
    <source>
        <dbReference type="Pfam" id="PF21180"/>
    </source>
</evidence>
<evidence type="ECO:0000259" key="14">
    <source>
        <dbReference type="Pfam" id="PF02311"/>
    </source>
</evidence>
<dbReference type="GO" id="GO:0003918">
    <property type="term" value="F:DNA topoisomerase type II (double strand cut, ATP-hydrolyzing) activity"/>
    <property type="evidence" value="ECO:0007669"/>
    <property type="project" value="UniProtKB-UniRule"/>
</dbReference>
<dbReference type="EMBL" id="CAMXCT030000001">
    <property type="protein sequence ID" value="CAL4758906.1"/>
    <property type="molecule type" value="Genomic_DNA"/>
</dbReference>
<comment type="caution">
    <text evidence="18">The sequence shown here is derived from an EMBL/GenBank/DDBJ whole genome shotgun (WGS) entry which is preliminary data.</text>
</comment>
<reference evidence="18" key="1">
    <citation type="submission" date="2022-10" db="EMBL/GenBank/DDBJ databases">
        <authorList>
            <person name="Chen Y."/>
            <person name="Dougan E. K."/>
            <person name="Chan C."/>
            <person name="Rhodes N."/>
            <person name="Thang M."/>
        </authorList>
    </citation>
    <scope>NUCLEOTIDE SEQUENCE</scope>
</reference>
<evidence type="ECO:0000256" key="7">
    <source>
        <dbReference type="ARBA" id="ARBA00022840"/>
    </source>
</evidence>
<dbReference type="PANTHER" id="PTHR10848:SF0">
    <property type="entry name" value="MEIOTIC RECOMBINATION PROTEIN SPO11"/>
    <property type="match status" value="1"/>
</dbReference>
<dbReference type="Gene3D" id="1.10.10.10">
    <property type="entry name" value="Winged helix-like DNA-binding domain superfamily/Winged helix DNA-binding domain"/>
    <property type="match status" value="1"/>
</dbReference>
<comment type="cofactor">
    <cofactor evidence="2">
        <name>Mg(2+)</name>
        <dbReference type="ChEBI" id="CHEBI:18420"/>
    </cofactor>
</comment>
<keyword evidence="7" id="KW-0067">ATP-binding</keyword>
<evidence type="ECO:0000256" key="12">
    <source>
        <dbReference type="PROSITE-ProRule" id="PRU01385"/>
    </source>
</evidence>
<evidence type="ECO:0000256" key="2">
    <source>
        <dbReference type="ARBA" id="ARBA00001946"/>
    </source>
</evidence>
<dbReference type="PRINTS" id="PR01552">
    <property type="entry name" value="TPISMRASE6A"/>
</dbReference>
<evidence type="ECO:0000256" key="4">
    <source>
        <dbReference type="ARBA" id="ARBA00012895"/>
    </source>
</evidence>
<dbReference type="CDD" id="cd00223">
    <property type="entry name" value="TOPRIM_TopoIIB_SPO"/>
    <property type="match status" value="1"/>
</dbReference>
<dbReference type="Pfam" id="PF02311">
    <property type="entry name" value="AraC_binding"/>
    <property type="match status" value="1"/>
</dbReference>
<evidence type="ECO:0000256" key="11">
    <source>
        <dbReference type="ARBA" id="ARBA00023235"/>
    </source>
</evidence>
<keyword evidence="11 12" id="KW-0413">Isomerase</keyword>
<proteinExistence type="inferred from homology"/>
<dbReference type="InterPro" id="IPR014710">
    <property type="entry name" value="RmlC-like_jellyroll"/>
</dbReference>
<dbReference type="InterPro" id="IPR013049">
    <property type="entry name" value="Spo11/TopoVI_A_N"/>
</dbReference>
<organism evidence="18">
    <name type="scientific">Cladocopium goreaui</name>
    <dbReference type="NCBI Taxonomy" id="2562237"/>
    <lineage>
        <taxon>Eukaryota</taxon>
        <taxon>Sar</taxon>
        <taxon>Alveolata</taxon>
        <taxon>Dinophyceae</taxon>
        <taxon>Suessiales</taxon>
        <taxon>Symbiodiniaceae</taxon>
        <taxon>Cladocopium</taxon>
    </lineage>
</organism>
<dbReference type="AlphaFoldDB" id="A0A9P1BEA1"/>
<evidence type="ECO:0000256" key="6">
    <source>
        <dbReference type="ARBA" id="ARBA00022741"/>
    </source>
</evidence>
<evidence type="ECO:0000256" key="13">
    <source>
        <dbReference type="SAM" id="MobiDB-lite"/>
    </source>
</evidence>
<dbReference type="OrthoDB" id="5377392at2759"/>
<dbReference type="GO" id="GO:0005694">
    <property type="term" value="C:chromosome"/>
    <property type="evidence" value="ECO:0007669"/>
    <property type="project" value="InterPro"/>
</dbReference>
<dbReference type="InterPro" id="IPR003313">
    <property type="entry name" value="AraC-bd"/>
</dbReference>
<dbReference type="GO" id="GO:0046872">
    <property type="term" value="F:metal ion binding"/>
    <property type="evidence" value="ECO:0007669"/>
    <property type="project" value="UniProtKB-KW"/>
</dbReference>
<evidence type="ECO:0000256" key="10">
    <source>
        <dbReference type="ARBA" id="ARBA00023125"/>
    </source>
</evidence>
<dbReference type="NCBIfam" id="NF003333">
    <property type="entry name" value="PRK04342.1-2"/>
    <property type="match status" value="1"/>
</dbReference>
<dbReference type="Pfam" id="PF21180">
    <property type="entry name" value="TOP6A-Spo11_Toprim"/>
    <property type="match status" value="1"/>
</dbReference>
<keyword evidence="5" id="KW-0479">Metal-binding</keyword>
<comment type="similarity">
    <text evidence="3 12">Belongs to the TOP6A family.</text>
</comment>
<dbReference type="InterPro" id="IPR049333">
    <property type="entry name" value="Topo_VI_alpha"/>
</dbReference>
<dbReference type="GO" id="GO:0003677">
    <property type="term" value="F:DNA binding"/>
    <property type="evidence" value="ECO:0007669"/>
    <property type="project" value="UniProtKB-UniRule"/>
</dbReference>
<feature type="active site" description="O-(5'-phospho-DNA)-tyrosine intermediate" evidence="12">
    <location>
        <position position="119"/>
    </location>
</feature>
<dbReference type="HAMAP" id="MF_00132">
    <property type="entry name" value="Top6A"/>
    <property type="match status" value="1"/>
</dbReference>
<evidence type="ECO:0000256" key="9">
    <source>
        <dbReference type="ARBA" id="ARBA00023029"/>
    </source>
</evidence>
<dbReference type="GO" id="GO:0006265">
    <property type="term" value="P:DNA topological change"/>
    <property type="evidence" value="ECO:0007669"/>
    <property type="project" value="InterPro"/>
</dbReference>
<dbReference type="GO" id="GO:0005524">
    <property type="term" value="F:ATP binding"/>
    <property type="evidence" value="ECO:0007669"/>
    <property type="project" value="UniProtKB-KW"/>
</dbReference>
<accession>A0A9P1BEA1</accession>
<keyword evidence="8" id="KW-0460">Magnesium</keyword>
<dbReference type="Gene3D" id="3.40.1360.10">
    <property type="match status" value="1"/>
</dbReference>
<dbReference type="InterPro" id="IPR004085">
    <property type="entry name" value="TopoVI_A"/>
</dbReference>
<sequence length="509" mass="57566">MAKKKRRSPAQRGTSTSRPKQKLTAVDTKTLRDITNLADTVVAAAEKKRDPHVDIPTRSLSNVRFNKKKKFIEMGSAKNRRQLFNLSQAKSYMQTILVASGCKQLIDESKTTSIRGLYYLLKHSIEGTKEETFDEQSDCDPVIEDVEVALNALREELHVYASNRGGMVGPITLIDSGDEIDCSRMGSGGYSIPSIVEPDIIQFKKNDAKFVLHVEKDTVWRRFNEDKFWKTHNCLLTHGGGQPPRGVRRMLNRLHYELKLPVYCLLDNDPWGYYIYSVVKQGSINLAFESKRMAIPNAKYLGLRSIDLDRCDLSPSVKINLSDSDIKRAKQIANYPWFKDKKPWQKEISKMLDNGFKLEVEALISKNISYVTEEYVPARLDAQDWRCAVPRHIHEPTRVTAAGNKPKLIDEYIGLVNSKTPEISIAVMRSPGGWVEPGQTPEFDEYTVVLKGMLRVKYRGGEFDVTAGQAVVVHAGDWVQYSTPSDEGAEYFAVCVPAFDPETVHRDAE</sequence>
<keyword evidence="9 12" id="KW-0799">Topoisomerase</keyword>
<dbReference type="EC" id="5.6.2.2" evidence="4"/>
<dbReference type="PRINTS" id="PR01550">
    <property type="entry name" value="TOP6AFAMILY"/>
</dbReference>
<feature type="domain" description="AraC-type arabinose-binding/dimerisation" evidence="14">
    <location>
        <begin position="448"/>
        <end position="499"/>
    </location>
</feature>
<name>A0A9P1BEA1_9DINO</name>
<evidence type="ECO:0000256" key="5">
    <source>
        <dbReference type="ARBA" id="ARBA00022723"/>
    </source>
</evidence>
<gene>
    <name evidence="18" type="ORF">C1SCF055_LOCUS184</name>
</gene>
<evidence type="ECO:0000256" key="1">
    <source>
        <dbReference type="ARBA" id="ARBA00000185"/>
    </source>
</evidence>
<dbReference type="InterPro" id="IPR011051">
    <property type="entry name" value="RmlC_Cupin_sf"/>
</dbReference>
<evidence type="ECO:0000259" key="16">
    <source>
        <dbReference type="Pfam" id="PF20768"/>
    </source>
</evidence>
<dbReference type="EMBL" id="CAMXCT010000001">
    <property type="protein sequence ID" value="CAI3971594.1"/>
    <property type="molecule type" value="Genomic_DNA"/>
</dbReference>
<evidence type="ECO:0000313" key="20">
    <source>
        <dbReference type="Proteomes" id="UP001152797"/>
    </source>
</evidence>
<evidence type="ECO:0000259" key="15">
    <source>
        <dbReference type="Pfam" id="PF04406"/>
    </source>
</evidence>
<dbReference type="InterPro" id="IPR036078">
    <property type="entry name" value="Spo11/TopoVI_A_sf"/>
</dbReference>
<dbReference type="Proteomes" id="UP001152797">
    <property type="component" value="Unassembled WGS sequence"/>
</dbReference>
<evidence type="ECO:0000256" key="8">
    <source>
        <dbReference type="ARBA" id="ARBA00022842"/>
    </source>
</evidence>
<evidence type="ECO:0000313" key="19">
    <source>
        <dbReference type="EMBL" id="CAL4758906.1"/>
    </source>
</evidence>
<dbReference type="InterPro" id="IPR036388">
    <property type="entry name" value="WH-like_DNA-bd_sf"/>
</dbReference>
<feature type="domain" description="Type II DNA topoisomerase VI subunit A all-beta" evidence="16">
    <location>
        <begin position="166"/>
        <end position="207"/>
    </location>
</feature>
<feature type="domain" description="Spo11/DNA topoisomerase VI subunit A N-terminal" evidence="15">
    <location>
        <begin position="91"/>
        <end position="159"/>
    </location>
</feature>
<dbReference type="GO" id="GO:0006355">
    <property type="term" value="P:regulation of DNA-templated transcription"/>
    <property type="evidence" value="ECO:0007669"/>
    <property type="project" value="InterPro"/>
</dbReference>
<dbReference type="PANTHER" id="PTHR10848">
    <property type="entry name" value="MEIOTIC RECOMBINATION PROTEIN SPO11"/>
    <property type="match status" value="1"/>
</dbReference>
<dbReference type="SUPFAM" id="SSF51182">
    <property type="entry name" value="RmlC-like cupins"/>
    <property type="match status" value="1"/>
</dbReference>
<dbReference type="Pfam" id="PF20768">
    <property type="entry name" value="Topo_VI_alpha"/>
    <property type="match status" value="1"/>
</dbReference>
<dbReference type="SUPFAM" id="SSF56726">
    <property type="entry name" value="DNA topoisomerase IV, alpha subunit"/>
    <property type="match status" value="1"/>
</dbReference>
<keyword evidence="20" id="KW-1185">Reference proteome</keyword>
<dbReference type="Gene3D" id="2.60.120.10">
    <property type="entry name" value="Jelly Rolls"/>
    <property type="match status" value="1"/>
</dbReference>
<dbReference type="InterPro" id="IPR002815">
    <property type="entry name" value="Spo11/TopoVI_A"/>
</dbReference>
<evidence type="ECO:0000313" key="18">
    <source>
        <dbReference type="EMBL" id="CAI3971594.1"/>
    </source>
</evidence>
<dbReference type="PROSITE" id="PS52041">
    <property type="entry name" value="TOPO_IIB"/>
    <property type="match status" value="1"/>
</dbReference>
<keyword evidence="6" id="KW-0547">Nucleotide-binding</keyword>
<comment type="catalytic activity">
    <reaction evidence="1 12">
        <text>ATP-dependent breakage, passage and rejoining of double-stranded DNA.</text>
        <dbReference type="EC" id="5.6.2.2"/>
    </reaction>
</comment>
<dbReference type="InterPro" id="IPR034136">
    <property type="entry name" value="TOPRIM_Topo6A/Spo11"/>
</dbReference>
<dbReference type="EMBL" id="CAMXCT020000001">
    <property type="protein sequence ID" value="CAL1124969.1"/>
    <property type="molecule type" value="Genomic_DNA"/>
</dbReference>
<feature type="domain" description="Topoisomerase 6 subunit A/Spo11 TOPRIM" evidence="17">
    <location>
        <begin position="210"/>
        <end position="380"/>
    </location>
</feature>
<protein>
    <recommendedName>
        <fullName evidence="4">DNA topoisomerase (ATP-hydrolyzing)</fullName>
        <ecNumber evidence="4">5.6.2.2</ecNumber>
    </recommendedName>
</protein>
<dbReference type="Pfam" id="PF04406">
    <property type="entry name" value="TP6A_N"/>
    <property type="match status" value="1"/>
</dbReference>
<keyword evidence="10 12" id="KW-0238">DNA-binding</keyword>
<evidence type="ECO:0000256" key="3">
    <source>
        <dbReference type="ARBA" id="ARBA00006559"/>
    </source>
</evidence>
<feature type="region of interest" description="Disordered" evidence="13">
    <location>
        <begin position="1"/>
        <end position="26"/>
    </location>
</feature>
<reference evidence="19 20" key="2">
    <citation type="submission" date="2024-05" db="EMBL/GenBank/DDBJ databases">
        <authorList>
            <person name="Chen Y."/>
            <person name="Shah S."/>
            <person name="Dougan E. K."/>
            <person name="Thang M."/>
            <person name="Chan C."/>
        </authorList>
    </citation>
    <scope>NUCLEOTIDE SEQUENCE [LARGE SCALE GENOMIC DNA]</scope>
</reference>